<proteinExistence type="predicted"/>
<name>A0A6H0X692_9CAUD</name>
<gene>
    <name evidence="1" type="ORF">Izhevsk_147</name>
</gene>
<dbReference type="EMBL" id="MT254578">
    <property type="protein sequence ID" value="QIW89828.1"/>
    <property type="molecule type" value="Genomic_DNA"/>
</dbReference>
<evidence type="ECO:0000313" key="1">
    <source>
        <dbReference type="EMBL" id="QIW89828.1"/>
    </source>
</evidence>
<evidence type="ECO:0000313" key="2">
    <source>
        <dbReference type="Proteomes" id="UP000503405"/>
    </source>
</evidence>
<sequence>MYTYHENRDSQMLTRTQLRNVASLAFVEITSGLYQVNKDRMGHMGRKSFVDVREVSSALNQYEKVVVFGANGGMYSNTEFNII</sequence>
<keyword evidence="2" id="KW-1185">Reference proteome</keyword>
<reference evidence="1 2" key="1">
    <citation type="submission" date="2020-03" db="EMBL/GenBank/DDBJ databases">
        <authorList>
            <person name="Skorynina A."/>
            <person name="Kazantseva O."/>
            <person name="Baycher S."/>
            <person name="Piligrimova E."/>
            <person name="Kuliabin V."/>
            <person name="Shadrin A."/>
        </authorList>
    </citation>
    <scope>NUCLEOTIDE SEQUENCE [LARGE SCALE GENOMIC DNA]</scope>
</reference>
<protein>
    <submittedName>
        <fullName evidence="1">Uncharacterized protein</fullName>
    </submittedName>
</protein>
<dbReference type="Proteomes" id="UP000503405">
    <property type="component" value="Segment"/>
</dbReference>
<accession>A0A6H0X692</accession>
<organism evidence="1 2">
    <name type="scientific">Bacillus phage Izhevsk</name>
    <dbReference type="NCBI Taxonomy" id="2724322"/>
    <lineage>
        <taxon>Viruses</taxon>
        <taxon>Duplodnaviria</taxon>
        <taxon>Heunggongvirae</taxon>
        <taxon>Uroviricota</taxon>
        <taxon>Caudoviricetes</taxon>
        <taxon>Joanripponvirinae</taxon>
        <taxon>Tsamsavirus</taxon>
        <taxon>Tsamsavirus izhevsk</taxon>
    </lineage>
</organism>